<sequence>MGGPALPGLSPHPAAAESGRGPKGPRAEGAERRLLARPEPTRPAGIRSMPAALHSGPMTTHGALAYEVLASSHRHYHHHTGGHYGTTGDGTLDWWVWPLLALSAIVVIWSLVKRFRSN</sequence>
<evidence type="ECO:0000256" key="2">
    <source>
        <dbReference type="SAM" id="Phobius"/>
    </source>
</evidence>
<dbReference type="Proteomes" id="UP000435837">
    <property type="component" value="Unassembled WGS sequence"/>
</dbReference>
<evidence type="ECO:0000313" key="4">
    <source>
        <dbReference type="Proteomes" id="UP000435837"/>
    </source>
</evidence>
<evidence type="ECO:0000313" key="3">
    <source>
        <dbReference type="EMBL" id="GFE05225.1"/>
    </source>
</evidence>
<feature type="transmembrane region" description="Helical" evidence="2">
    <location>
        <begin position="94"/>
        <end position="112"/>
    </location>
</feature>
<keyword evidence="2" id="KW-0812">Transmembrane</keyword>
<name>A0A640S6G5_9ACTN</name>
<organism evidence="3 4">
    <name type="scientific">Streptomyces caniferus</name>
    <dbReference type="NCBI Taxonomy" id="285557"/>
    <lineage>
        <taxon>Bacteria</taxon>
        <taxon>Bacillati</taxon>
        <taxon>Actinomycetota</taxon>
        <taxon>Actinomycetes</taxon>
        <taxon>Kitasatosporales</taxon>
        <taxon>Streptomycetaceae</taxon>
        <taxon>Streptomyces</taxon>
    </lineage>
</organism>
<proteinExistence type="predicted"/>
<evidence type="ECO:0000256" key="1">
    <source>
        <dbReference type="SAM" id="MobiDB-lite"/>
    </source>
</evidence>
<gene>
    <name evidence="3" type="ORF">Scani_14930</name>
</gene>
<keyword evidence="2" id="KW-1133">Transmembrane helix</keyword>
<feature type="compositionally biased region" description="Basic and acidic residues" evidence="1">
    <location>
        <begin position="25"/>
        <end position="40"/>
    </location>
</feature>
<reference evidence="3 4" key="1">
    <citation type="submission" date="2019-12" db="EMBL/GenBank/DDBJ databases">
        <title>Whole genome shotgun sequence of Streptomyces caniferus NBRC 15389.</title>
        <authorList>
            <person name="Ichikawa N."/>
            <person name="Kimura A."/>
            <person name="Kitahashi Y."/>
            <person name="Komaki H."/>
            <person name="Tamura T."/>
        </authorList>
    </citation>
    <scope>NUCLEOTIDE SEQUENCE [LARGE SCALE GENOMIC DNA]</scope>
    <source>
        <strain evidence="3 4">NBRC 15389</strain>
    </source>
</reference>
<feature type="region of interest" description="Disordered" evidence="1">
    <location>
        <begin position="1"/>
        <end position="56"/>
    </location>
</feature>
<dbReference type="EMBL" id="BLIN01000002">
    <property type="protein sequence ID" value="GFE05225.1"/>
    <property type="molecule type" value="Genomic_DNA"/>
</dbReference>
<keyword evidence="2" id="KW-0472">Membrane</keyword>
<accession>A0A640S6G5</accession>
<comment type="caution">
    <text evidence="3">The sequence shown here is derived from an EMBL/GenBank/DDBJ whole genome shotgun (WGS) entry which is preliminary data.</text>
</comment>
<protein>
    <submittedName>
        <fullName evidence="3">Uncharacterized protein</fullName>
    </submittedName>
</protein>
<dbReference type="AlphaFoldDB" id="A0A640S6G5"/>